<gene>
    <name evidence="2" type="ORF">KCQ71_19065</name>
</gene>
<organism evidence="2 3">
    <name type="scientific">Occultella gossypii</name>
    <dbReference type="NCBI Taxonomy" id="2800820"/>
    <lineage>
        <taxon>Bacteria</taxon>
        <taxon>Bacillati</taxon>
        <taxon>Actinomycetota</taxon>
        <taxon>Actinomycetes</taxon>
        <taxon>Micrococcales</taxon>
        <taxon>Ruaniaceae</taxon>
        <taxon>Occultella</taxon>
    </lineage>
</organism>
<keyword evidence="1" id="KW-1133">Transmembrane helix</keyword>
<sequence length="51" mass="5952">MLAYLLAVLPYARLRDRDSVRAHGGWTKFLLINYVVGFLITMLMIWHTLTT</sequence>
<evidence type="ECO:0000313" key="3">
    <source>
        <dbReference type="Proteomes" id="UP000826651"/>
    </source>
</evidence>
<dbReference type="Proteomes" id="UP000826651">
    <property type="component" value="Unassembled WGS sequence"/>
</dbReference>
<keyword evidence="1" id="KW-0812">Transmembrane</keyword>
<accession>A0ABS7SD15</accession>
<proteinExistence type="predicted"/>
<evidence type="ECO:0000313" key="2">
    <source>
        <dbReference type="EMBL" id="MBZ2198259.1"/>
    </source>
</evidence>
<feature type="transmembrane region" description="Helical" evidence="1">
    <location>
        <begin position="30"/>
        <end position="49"/>
    </location>
</feature>
<protein>
    <submittedName>
        <fullName evidence="2">Uncharacterized protein</fullName>
    </submittedName>
</protein>
<evidence type="ECO:0000256" key="1">
    <source>
        <dbReference type="SAM" id="Phobius"/>
    </source>
</evidence>
<dbReference type="RefSeq" id="WP_223408882.1">
    <property type="nucleotide sequence ID" value="NZ_JAGSHT010000018.1"/>
</dbReference>
<name>A0ABS7SD15_9MICO</name>
<comment type="caution">
    <text evidence="2">The sequence shown here is derived from an EMBL/GenBank/DDBJ whole genome shotgun (WGS) entry which is preliminary data.</text>
</comment>
<keyword evidence="3" id="KW-1185">Reference proteome</keyword>
<keyword evidence="1" id="KW-0472">Membrane</keyword>
<dbReference type="EMBL" id="JAGSHT010000018">
    <property type="protein sequence ID" value="MBZ2198259.1"/>
    <property type="molecule type" value="Genomic_DNA"/>
</dbReference>
<reference evidence="2 3" key="1">
    <citation type="submission" date="2021-04" db="EMBL/GenBank/DDBJ databases">
        <title>Ruania sp. nov., isolated from sandy soil of mangrove forest.</title>
        <authorList>
            <person name="Ge X."/>
            <person name="Huang R."/>
            <person name="Liu W."/>
        </authorList>
    </citation>
    <scope>NUCLEOTIDE SEQUENCE [LARGE SCALE GENOMIC DNA]</scope>
    <source>
        <strain evidence="2 3">N2-46</strain>
    </source>
</reference>